<protein>
    <submittedName>
        <fullName evidence="4">Acyl carrier protein</fullName>
    </submittedName>
</protein>
<dbReference type="RefSeq" id="WP_249587222.1">
    <property type="nucleotide sequence ID" value="NZ_BAAAQL010000008.1"/>
</dbReference>
<organism evidence="4 5">
    <name type="scientific">Streptomyces durmitorensis</name>
    <dbReference type="NCBI Taxonomy" id="319947"/>
    <lineage>
        <taxon>Bacteria</taxon>
        <taxon>Bacillati</taxon>
        <taxon>Actinomycetota</taxon>
        <taxon>Actinomycetes</taxon>
        <taxon>Kitasatosporales</taxon>
        <taxon>Streptomycetaceae</taxon>
        <taxon>Streptomyces</taxon>
    </lineage>
</organism>
<sequence>MTAPADPLARETLAAWLTECVAAHVRMAPEDIKPAEPMSSYGLDSIGATSLLVQIEERVGHELDANVPWEYPTIDALTDFVLQLESPDSASGRVGAA</sequence>
<evidence type="ECO:0000256" key="2">
    <source>
        <dbReference type="ARBA" id="ARBA00022553"/>
    </source>
</evidence>
<dbReference type="SUPFAM" id="SSF47336">
    <property type="entry name" value="ACP-like"/>
    <property type="match status" value="1"/>
</dbReference>
<proteinExistence type="predicted"/>
<dbReference type="InterPro" id="IPR036736">
    <property type="entry name" value="ACP-like_sf"/>
</dbReference>
<dbReference type="PROSITE" id="PS50075">
    <property type="entry name" value="CARRIER"/>
    <property type="match status" value="1"/>
</dbReference>
<keyword evidence="2" id="KW-0597">Phosphoprotein</keyword>
<evidence type="ECO:0000313" key="4">
    <source>
        <dbReference type="EMBL" id="UQT55734.1"/>
    </source>
</evidence>
<dbReference type="SMART" id="SM01294">
    <property type="entry name" value="PKS_PP_betabranch"/>
    <property type="match status" value="1"/>
</dbReference>
<feature type="domain" description="Carrier" evidence="3">
    <location>
        <begin position="11"/>
        <end position="85"/>
    </location>
</feature>
<keyword evidence="1" id="KW-0596">Phosphopantetheine</keyword>
<dbReference type="InterPro" id="IPR020806">
    <property type="entry name" value="PKS_PP-bd"/>
</dbReference>
<gene>
    <name evidence="4" type="ORF">M4V62_11845</name>
</gene>
<accession>A0ABY4PS62</accession>
<dbReference type="Pfam" id="PF00550">
    <property type="entry name" value="PP-binding"/>
    <property type="match status" value="1"/>
</dbReference>
<dbReference type="SMART" id="SM00823">
    <property type="entry name" value="PKS_PP"/>
    <property type="match status" value="1"/>
</dbReference>
<evidence type="ECO:0000313" key="5">
    <source>
        <dbReference type="Proteomes" id="UP000829992"/>
    </source>
</evidence>
<name>A0ABY4PS62_9ACTN</name>
<reference evidence="4 5" key="1">
    <citation type="submission" date="2022-05" db="EMBL/GenBank/DDBJ databases">
        <authorList>
            <person name="Zhou X."/>
            <person name="Li K."/>
            <person name="Man Y."/>
        </authorList>
    </citation>
    <scope>NUCLEOTIDE SEQUENCE [LARGE SCALE GENOMIC DNA]</scope>
    <source>
        <strain evidence="4 5">MS405</strain>
    </source>
</reference>
<keyword evidence="5" id="KW-1185">Reference proteome</keyword>
<dbReference type="Gene3D" id="1.10.1200.10">
    <property type="entry name" value="ACP-like"/>
    <property type="match status" value="1"/>
</dbReference>
<evidence type="ECO:0000259" key="3">
    <source>
        <dbReference type="PROSITE" id="PS50075"/>
    </source>
</evidence>
<dbReference type="Proteomes" id="UP000829992">
    <property type="component" value="Chromosome"/>
</dbReference>
<dbReference type="EMBL" id="CP097289">
    <property type="protein sequence ID" value="UQT55734.1"/>
    <property type="molecule type" value="Genomic_DNA"/>
</dbReference>
<evidence type="ECO:0000256" key="1">
    <source>
        <dbReference type="ARBA" id="ARBA00022450"/>
    </source>
</evidence>
<dbReference type="InterPro" id="IPR009081">
    <property type="entry name" value="PP-bd_ACP"/>
</dbReference>